<evidence type="ECO:0000313" key="4">
    <source>
        <dbReference type="EMBL" id="MBC4015359.1"/>
    </source>
</evidence>
<dbReference type="PANTHER" id="PTHR43022:SF1">
    <property type="entry name" value="PROTEIN SMF"/>
    <property type="match status" value="1"/>
</dbReference>
<sequence length="416" mass="43012">MEGGAPATPDRDGKHDPRRCLRRFDEEAAVAGPFPPACGVTEARLSSAEALARLRLARTEGIGPLTFRRLLVRYGSGVAMLAALPGLAARRAAPFTLWPEAEARREAAALAELGGRFLFLGVPPYPTLLALQEDAPPVLALLGDPAALAPRAVALVGARNASAAGRRIAESLAEALAREGLGVVSGLARGIDAAAHLGALRAGRTIACVAGGLDLPYPPENAVLQARIAAEGGAVLAEAPLGTAPLARHFPRRNRIVAGLSLGVVVVEAALRSGSLITARLALEAGRELFAVPGSPLDPRARGSNDLIRQGAHLTEGVEDVLIHLPEAPGPARPVEPRLGQVQGAMVEEAAPDSPEPLADADQLLELLGVAPIAVDEVVRRCHLSPSAVQAILLDLELAGRVELLPGNRVARTGQA</sequence>
<dbReference type="Pfam" id="PF02481">
    <property type="entry name" value="DNA_processg_A"/>
    <property type="match status" value="1"/>
</dbReference>
<dbReference type="NCBIfam" id="TIGR00732">
    <property type="entry name" value="dprA"/>
    <property type="match status" value="1"/>
</dbReference>
<comment type="caution">
    <text evidence="4">The sequence shown here is derived from an EMBL/GenBank/DDBJ whole genome shotgun (WGS) entry which is preliminary data.</text>
</comment>
<dbReference type="InterPro" id="IPR041614">
    <property type="entry name" value="DprA_WH"/>
</dbReference>
<dbReference type="SUPFAM" id="SSF102405">
    <property type="entry name" value="MCP/YpsA-like"/>
    <property type="match status" value="1"/>
</dbReference>
<evidence type="ECO:0000313" key="5">
    <source>
        <dbReference type="Proteomes" id="UP000600101"/>
    </source>
</evidence>
<dbReference type="Pfam" id="PF17782">
    <property type="entry name" value="WHD_DprA"/>
    <property type="match status" value="1"/>
</dbReference>
<keyword evidence="5" id="KW-1185">Reference proteome</keyword>
<dbReference type="Gene3D" id="1.10.10.10">
    <property type="entry name" value="Winged helix-like DNA-binding domain superfamily/Winged helix DNA-binding domain"/>
    <property type="match status" value="1"/>
</dbReference>
<feature type="domain" description="Smf/DprA SLOG" evidence="2">
    <location>
        <begin position="118"/>
        <end position="324"/>
    </location>
</feature>
<evidence type="ECO:0000259" key="2">
    <source>
        <dbReference type="Pfam" id="PF02481"/>
    </source>
</evidence>
<dbReference type="InterPro" id="IPR003488">
    <property type="entry name" value="DprA"/>
</dbReference>
<dbReference type="EMBL" id="JACOMF010000007">
    <property type="protein sequence ID" value="MBC4015359.1"/>
    <property type="molecule type" value="Genomic_DNA"/>
</dbReference>
<feature type="domain" description="DprA winged helix" evidence="3">
    <location>
        <begin position="349"/>
        <end position="408"/>
    </location>
</feature>
<dbReference type="AlphaFoldDB" id="A0A9X0QWP0"/>
<dbReference type="InterPro" id="IPR057666">
    <property type="entry name" value="DrpA_SLOG"/>
</dbReference>
<dbReference type="Proteomes" id="UP000600101">
    <property type="component" value="Unassembled WGS sequence"/>
</dbReference>
<protein>
    <submittedName>
        <fullName evidence="4">DNA-protecting protein DprA</fullName>
    </submittedName>
</protein>
<dbReference type="InterPro" id="IPR036388">
    <property type="entry name" value="WH-like_DNA-bd_sf"/>
</dbReference>
<dbReference type="PANTHER" id="PTHR43022">
    <property type="entry name" value="PROTEIN SMF"/>
    <property type="match status" value="1"/>
</dbReference>
<name>A0A9X0QWP0_9PROT</name>
<dbReference type="Gene3D" id="3.40.50.450">
    <property type="match status" value="1"/>
</dbReference>
<gene>
    <name evidence="4" type="primary">dprA</name>
    <name evidence="4" type="ORF">H7965_08465</name>
</gene>
<accession>A0A9X0QWP0</accession>
<organism evidence="4 5">
    <name type="scientific">Siccirubricoccus deserti</name>
    <dbReference type="NCBI Taxonomy" id="2013562"/>
    <lineage>
        <taxon>Bacteria</taxon>
        <taxon>Pseudomonadati</taxon>
        <taxon>Pseudomonadota</taxon>
        <taxon>Alphaproteobacteria</taxon>
        <taxon>Acetobacterales</taxon>
        <taxon>Roseomonadaceae</taxon>
        <taxon>Siccirubricoccus</taxon>
    </lineage>
</organism>
<evidence type="ECO:0000259" key="3">
    <source>
        <dbReference type="Pfam" id="PF17782"/>
    </source>
</evidence>
<proteinExistence type="inferred from homology"/>
<dbReference type="GO" id="GO:0009294">
    <property type="term" value="P:DNA-mediated transformation"/>
    <property type="evidence" value="ECO:0007669"/>
    <property type="project" value="InterPro"/>
</dbReference>
<evidence type="ECO:0000256" key="1">
    <source>
        <dbReference type="ARBA" id="ARBA00006525"/>
    </source>
</evidence>
<reference evidence="4" key="1">
    <citation type="submission" date="2020-08" db="EMBL/GenBank/DDBJ databases">
        <authorList>
            <person name="Hu Y."/>
            <person name="Nguyen S.V."/>
            <person name="Li F."/>
            <person name="Fanning S."/>
        </authorList>
    </citation>
    <scope>NUCLEOTIDE SEQUENCE</scope>
    <source>
        <strain evidence="4">SYSU D8009</strain>
    </source>
</reference>
<dbReference type="Pfam" id="PF21102">
    <property type="entry name" value="DprA_N"/>
    <property type="match status" value="1"/>
</dbReference>
<comment type="similarity">
    <text evidence="1">Belongs to the DprA/Smf family.</text>
</comment>